<gene>
    <name evidence="1" type="ORF">SAMN06295885_1473</name>
</gene>
<dbReference type="STRING" id="1891671.SAMN06295885_1473"/>
<accession>A0A1X7NME8</accession>
<organism evidence="1 2">
    <name type="scientific">Rathayibacter oskolensis</name>
    <dbReference type="NCBI Taxonomy" id="1891671"/>
    <lineage>
        <taxon>Bacteria</taxon>
        <taxon>Bacillati</taxon>
        <taxon>Actinomycetota</taxon>
        <taxon>Actinomycetes</taxon>
        <taxon>Micrococcales</taxon>
        <taxon>Microbacteriaceae</taxon>
        <taxon>Rathayibacter</taxon>
    </lineage>
</organism>
<dbReference type="EMBL" id="FXBM01000001">
    <property type="protein sequence ID" value="SMH38234.1"/>
    <property type="molecule type" value="Genomic_DNA"/>
</dbReference>
<evidence type="ECO:0000313" key="1">
    <source>
        <dbReference type="EMBL" id="SMH38234.1"/>
    </source>
</evidence>
<reference evidence="2" key="1">
    <citation type="submission" date="2017-04" db="EMBL/GenBank/DDBJ databases">
        <authorList>
            <person name="Varghese N."/>
            <person name="Submissions S."/>
        </authorList>
    </citation>
    <scope>NUCLEOTIDE SEQUENCE [LARGE SCALE GENOMIC DNA]</scope>
    <source>
        <strain evidence="2">VKM Ac-2121</strain>
    </source>
</reference>
<evidence type="ECO:0000313" key="2">
    <source>
        <dbReference type="Proteomes" id="UP000193711"/>
    </source>
</evidence>
<keyword evidence="2" id="KW-1185">Reference proteome</keyword>
<dbReference type="Proteomes" id="UP000193711">
    <property type="component" value="Unassembled WGS sequence"/>
</dbReference>
<protein>
    <submittedName>
        <fullName evidence="1">Uncharacterized protein</fullName>
    </submittedName>
</protein>
<sequence length="120" mass="13227">MDAAKTPEQRADALLAASSQHQKYRWLVEQPADAPQQTDFEGVVYLAQLPCTPQVTYTDGPDGVRFTEGVTAFLTVMSASERVHPIRVHRVENVPDLTLEAGNLCPPRARRTTVSIPIDV</sequence>
<proteinExistence type="predicted"/>
<name>A0A1X7NME8_9MICO</name>
<dbReference type="AlphaFoldDB" id="A0A1X7NME8"/>